<dbReference type="Pfam" id="PF20669">
    <property type="entry name" value="Exo70_N"/>
    <property type="match status" value="1"/>
</dbReference>
<sequence length="651" mass="73556">MDKRIENLISATKLLKANVDQSKALASSLEKTSPRLNDISQRLPSLEIAIRPILAQKDALSAVGGHINRAVVPATAVLKVFDAIHGLEKSLPDPHHDLQGYLDVLKRLEEASKFLGENCGMAIQWLSDMVEYLADHNVADKLFISDLNKTLNNLGDEKGRLDGGLLEIALARLENEFRKLLAENSVPTPFFGPGPQACIAPSPLPVSVINKLQLILTRLVCKGGLEKCVSIYVDVRGANARASLRALDLDYLEISGSEFNDVASIEAHIAKWGQHLEFAVKHLFEAEYNLCDEVFNKIGSDVRTRCFVEVVGRAGFVAFLRFGKTVTESKKDPIKLLKLLDIFASLSNLRMDFNRLFGGAPEIQNLTRDLIRSLIGGACEIFWELSVQVELQRHTLPPSDRGVPRVVSFITEYSNKLLGDEYKPILTQALVIERSWKREKFKEKILIEELLNLVKAIELNLETWSKGYEDEVSSYIFLMNNHWHLYKQLKGTKLGGLLGDSWIREHGEYKEYYLGLYLKESWGKLPARLSREGLICFSGGRATARDLVKQRLKSFNEAFDEMYKKQSDWVIVDSDLREKTRRVVIQTVVPVYRSYMQNYGPLVEQEQSPNKYVKYTAVSLEKMLNSLFNPKSAKRGSFKVRRPIGKLDNGI</sequence>
<dbReference type="OrthoDB" id="1922221at2759"/>
<evidence type="ECO:0000313" key="6">
    <source>
        <dbReference type="Proteomes" id="UP000653305"/>
    </source>
</evidence>
<evidence type="ECO:0000259" key="4">
    <source>
        <dbReference type="Pfam" id="PF03081"/>
    </source>
</evidence>
<dbReference type="EMBL" id="BMAC01000031">
    <property type="protein sequence ID" value="GFP81621.1"/>
    <property type="molecule type" value="Genomic_DNA"/>
</dbReference>
<dbReference type="GO" id="GO:0015031">
    <property type="term" value="P:protein transport"/>
    <property type="evidence" value="ECO:0007669"/>
    <property type="project" value="UniProtKB-KW"/>
</dbReference>
<dbReference type="Pfam" id="PF03081">
    <property type="entry name" value="Exo70_C"/>
    <property type="match status" value="1"/>
</dbReference>
<feature type="domain" description="Exocyst complex subunit Exo70 C-terminal" evidence="4">
    <location>
        <begin position="271"/>
        <end position="626"/>
    </location>
</feature>
<gene>
    <name evidence="5" type="ORF">PHJA_000305400</name>
</gene>
<proteinExistence type="inferred from homology"/>
<dbReference type="PANTHER" id="PTHR12542">
    <property type="entry name" value="EXOCYST COMPLEX PROTEIN EXO70"/>
    <property type="match status" value="1"/>
</dbReference>
<dbReference type="SUPFAM" id="SSF74788">
    <property type="entry name" value="Cullin repeat-like"/>
    <property type="match status" value="1"/>
</dbReference>
<dbReference type="InterPro" id="IPR004140">
    <property type="entry name" value="Exo70"/>
</dbReference>
<accession>A0A830BHW5</accession>
<dbReference type="Gene3D" id="1.20.1280.170">
    <property type="entry name" value="Exocyst complex component Exo70"/>
    <property type="match status" value="1"/>
</dbReference>
<keyword evidence="6" id="KW-1185">Reference proteome</keyword>
<dbReference type="PANTHER" id="PTHR12542:SF85">
    <property type="entry name" value="EXOCYST SUBUNIT EXO70 FAMILY PROTEIN"/>
    <property type="match status" value="1"/>
</dbReference>
<reference evidence="5" key="1">
    <citation type="submission" date="2020-07" db="EMBL/GenBank/DDBJ databases">
        <title>Ethylene signaling mediates host invasion by parasitic plants.</title>
        <authorList>
            <person name="Yoshida S."/>
        </authorList>
    </citation>
    <scope>NUCLEOTIDE SEQUENCE</scope>
    <source>
        <strain evidence="5">Okayama</strain>
    </source>
</reference>
<keyword evidence="3" id="KW-0268">Exocytosis</keyword>
<dbReference type="GO" id="GO:0005546">
    <property type="term" value="F:phosphatidylinositol-4,5-bisphosphate binding"/>
    <property type="evidence" value="ECO:0007669"/>
    <property type="project" value="InterPro"/>
</dbReference>
<protein>
    <recommendedName>
        <fullName evidence="3">Exocyst subunit Exo70 family protein</fullName>
    </recommendedName>
</protein>
<dbReference type="InterPro" id="IPR046364">
    <property type="entry name" value="Exo70_C"/>
</dbReference>
<evidence type="ECO:0000256" key="2">
    <source>
        <dbReference type="ARBA" id="ARBA00022448"/>
    </source>
</evidence>
<comment type="function">
    <text evidence="3">Component of the exocyst complex.</text>
</comment>
<dbReference type="GO" id="GO:0006887">
    <property type="term" value="P:exocytosis"/>
    <property type="evidence" value="ECO:0007669"/>
    <property type="project" value="UniProtKB-KW"/>
</dbReference>
<name>A0A830BHW5_9LAMI</name>
<dbReference type="InterPro" id="IPR016159">
    <property type="entry name" value="Cullin_repeat-like_dom_sf"/>
</dbReference>
<comment type="caution">
    <text evidence="5">The sequence shown here is derived from an EMBL/GenBank/DDBJ whole genome shotgun (WGS) entry which is preliminary data.</text>
</comment>
<evidence type="ECO:0000256" key="3">
    <source>
        <dbReference type="RuleBase" id="RU365026"/>
    </source>
</evidence>
<dbReference type="GO" id="GO:0000145">
    <property type="term" value="C:exocyst"/>
    <property type="evidence" value="ECO:0007669"/>
    <property type="project" value="InterPro"/>
</dbReference>
<keyword evidence="3" id="KW-0653">Protein transport</keyword>
<keyword evidence="2 3" id="KW-0813">Transport</keyword>
<organism evidence="5 6">
    <name type="scientific">Phtheirospermum japonicum</name>
    <dbReference type="NCBI Taxonomy" id="374723"/>
    <lineage>
        <taxon>Eukaryota</taxon>
        <taxon>Viridiplantae</taxon>
        <taxon>Streptophyta</taxon>
        <taxon>Embryophyta</taxon>
        <taxon>Tracheophyta</taxon>
        <taxon>Spermatophyta</taxon>
        <taxon>Magnoliopsida</taxon>
        <taxon>eudicotyledons</taxon>
        <taxon>Gunneridae</taxon>
        <taxon>Pentapetalae</taxon>
        <taxon>asterids</taxon>
        <taxon>lamiids</taxon>
        <taxon>Lamiales</taxon>
        <taxon>Orobanchaceae</taxon>
        <taxon>Orobanchaceae incertae sedis</taxon>
        <taxon>Phtheirospermum</taxon>
    </lineage>
</organism>
<dbReference type="AlphaFoldDB" id="A0A830BHW5"/>
<dbReference type="Proteomes" id="UP000653305">
    <property type="component" value="Unassembled WGS sequence"/>
</dbReference>
<evidence type="ECO:0000256" key="1">
    <source>
        <dbReference type="ARBA" id="ARBA00006756"/>
    </source>
</evidence>
<comment type="similarity">
    <text evidence="1 3">Belongs to the EXO70 family.</text>
</comment>
<evidence type="ECO:0000313" key="5">
    <source>
        <dbReference type="EMBL" id="GFP81621.1"/>
    </source>
</evidence>